<evidence type="ECO:0000313" key="10">
    <source>
        <dbReference type="Proteomes" id="UP001303115"/>
    </source>
</evidence>
<evidence type="ECO:0000256" key="4">
    <source>
        <dbReference type="ARBA" id="ARBA00023136"/>
    </source>
</evidence>
<dbReference type="GO" id="GO:0071944">
    <property type="term" value="C:cell periphery"/>
    <property type="evidence" value="ECO:0007669"/>
    <property type="project" value="UniProtKB-ARBA"/>
</dbReference>
<feature type="transmembrane region" description="Helical" evidence="6">
    <location>
        <begin position="204"/>
        <end position="225"/>
    </location>
</feature>
<dbReference type="GO" id="GO:0016020">
    <property type="term" value="C:membrane"/>
    <property type="evidence" value="ECO:0007669"/>
    <property type="project" value="UniProtKB-SubCell"/>
</dbReference>
<reference evidence="10" key="1">
    <citation type="journal article" date="2023" name="Mol. Phylogenet. Evol.">
        <title>Genome-scale phylogeny and comparative genomics of the fungal order Sordariales.</title>
        <authorList>
            <person name="Hensen N."/>
            <person name="Bonometti L."/>
            <person name="Westerberg I."/>
            <person name="Brannstrom I.O."/>
            <person name="Guillou S."/>
            <person name="Cros-Aarteil S."/>
            <person name="Calhoun S."/>
            <person name="Haridas S."/>
            <person name="Kuo A."/>
            <person name="Mondo S."/>
            <person name="Pangilinan J."/>
            <person name="Riley R."/>
            <person name="LaButti K."/>
            <person name="Andreopoulos B."/>
            <person name="Lipzen A."/>
            <person name="Chen C."/>
            <person name="Yan M."/>
            <person name="Daum C."/>
            <person name="Ng V."/>
            <person name="Clum A."/>
            <person name="Steindorff A."/>
            <person name="Ohm R.A."/>
            <person name="Martin F."/>
            <person name="Silar P."/>
            <person name="Natvig D.O."/>
            <person name="Lalanne C."/>
            <person name="Gautier V."/>
            <person name="Ament-Velasquez S.L."/>
            <person name="Kruys A."/>
            <person name="Hutchinson M.I."/>
            <person name="Powell A.J."/>
            <person name="Barry K."/>
            <person name="Miller A.N."/>
            <person name="Grigoriev I.V."/>
            <person name="Debuchy R."/>
            <person name="Gladieux P."/>
            <person name="Hiltunen Thoren M."/>
            <person name="Johannesson H."/>
        </authorList>
    </citation>
    <scope>NUCLEOTIDE SEQUENCE [LARGE SCALE GENOMIC DNA]</scope>
    <source>
        <strain evidence="10">CBS 284.82</strain>
    </source>
</reference>
<evidence type="ECO:0000313" key="9">
    <source>
        <dbReference type="EMBL" id="KAK4040788.1"/>
    </source>
</evidence>
<evidence type="ECO:0000256" key="7">
    <source>
        <dbReference type="SAM" id="SignalP"/>
    </source>
</evidence>
<feature type="region of interest" description="Disordered" evidence="5">
    <location>
        <begin position="151"/>
        <end position="176"/>
    </location>
</feature>
<comment type="subcellular location">
    <subcellularLocation>
        <location evidence="1">Membrane</location>
        <topology evidence="1">Single-pass membrane protein</topology>
    </subcellularLocation>
</comment>
<dbReference type="SMART" id="SM00321">
    <property type="entry name" value="WSC"/>
    <property type="match status" value="1"/>
</dbReference>
<protein>
    <recommendedName>
        <fullName evidence="8">WSC domain-containing protein</fullName>
    </recommendedName>
</protein>
<feature type="compositionally biased region" description="Low complexity" evidence="5">
    <location>
        <begin position="158"/>
        <end position="176"/>
    </location>
</feature>
<evidence type="ECO:0000256" key="3">
    <source>
        <dbReference type="ARBA" id="ARBA00022989"/>
    </source>
</evidence>
<proteinExistence type="predicted"/>
<evidence type="ECO:0000256" key="6">
    <source>
        <dbReference type="SAM" id="Phobius"/>
    </source>
</evidence>
<gene>
    <name evidence="9" type="ORF">C8A01DRAFT_45902</name>
</gene>
<keyword evidence="7" id="KW-0732">Signal</keyword>
<name>A0AAN6PGY8_9PEZI</name>
<keyword evidence="2 6" id="KW-0812">Transmembrane</keyword>
<feature type="signal peptide" evidence="7">
    <location>
        <begin position="1"/>
        <end position="17"/>
    </location>
</feature>
<dbReference type="InterPro" id="IPR051694">
    <property type="entry name" value="Immunoregulatory_rcpt-like"/>
</dbReference>
<feature type="domain" description="WSC" evidence="8">
    <location>
        <begin position="52"/>
        <end position="142"/>
    </location>
</feature>
<evidence type="ECO:0000256" key="5">
    <source>
        <dbReference type="SAM" id="MobiDB-lite"/>
    </source>
</evidence>
<dbReference type="PANTHER" id="PTHR15549:SF33">
    <property type="entry name" value="MEMBRANE PROTEIN WSC4, PUTATIVE (AFU_ORTHOLOGUE AFUA_5G09020)-RELATED"/>
    <property type="match status" value="1"/>
</dbReference>
<dbReference type="PANTHER" id="PTHR15549">
    <property type="entry name" value="PAIRED IMMUNOGLOBULIN-LIKE TYPE 2 RECEPTOR"/>
    <property type="match status" value="1"/>
</dbReference>
<keyword evidence="3 6" id="KW-1133">Transmembrane helix</keyword>
<organism evidence="9 10">
    <name type="scientific">Parachaetomium inaequale</name>
    <dbReference type="NCBI Taxonomy" id="2588326"/>
    <lineage>
        <taxon>Eukaryota</taxon>
        <taxon>Fungi</taxon>
        <taxon>Dikarya</taxon>
        <taxon>Ascomycota</taxon>
        <taxon>Pezizomycotina</taxon>
        <taxon>Sordariomycetes</taxon>
        <taxon>Sordariomycetidae</taxon>
        <taxon>Sordariales</taxon>
        <taxon>Chaetomiaceae</taxon>
        <taxon>Parachaetomium</taxon>
    </lineage>
</organism>
<dbReference type="InterPro" id="IPR002889">
    <property type="entry name" value="WSC_carb-bd"/>
</dbReference>
<keyword evidence="4 6" id="KW-0472">Membrane</keyword>
<dbReference type="Proteomes" id="UP001303115">
    <property type="component" value="Unassembled WGS sequence"/>
</dbReference>
<sequence length="297" mass="31480">MKSMVLVATALVALADALPENSLPSRSWTPGGIVARYLKGVQKPAESPDFDKTTVKGCFNSSGELVYKGKPEYNTDTKCGDETCRANGFPVGGTMGGNQCWCGQTYPPEADLVDDSHCDYGCAGYPQLACGGVDFWTIYNTGIDLKVDYMDPSKRKTTSSGTSTPTSTSSTPEQTSVVLVTQSPTNAADSDGGSSSSGPNVAGIAAGVVVGVVIIAAAIGGGFFYMRRKRNQEIEEEHRRNAAVNAFIGKPPRSSGGTSTMDSRMDPVMAHRRMSDGSIADNQDYSRRILRDKVTNA</sequence>
<evidence type="ECO:0000256" key="1">
    <source>
        <dbReference type="ARBA" id="ARBA00004167"/>
    </source>
</evidence>
<dbReference type="PROSITE" id="PS51212">
    <property type="entry name" value="WSC"/>
    <property type="match status" value="1"/>
</dbReference>
<evidence type="ECO:0000259" key="8">
    <source>
        <dbReference type="PROSITE" id="PS51212"/>
    </source>
</evidence>
<dbReference type="Pfam" id="PF01822">
    <property type="entry name" value="WSC"/>
    <property type="match status" value="1"/>
</dbReference>
<evidence type="ECO:0000256" key="2">
    <source>
        <dbReference type="ARBA" id="ARBA00022692"/>
    </source>
</evidence>
<keyword evidence="10" id="KW-1185">Reference proteome</keyword>
<dbReference type="AlphaFoldDB" id="A0AAN6PGY8"/>
<feature type="chain" id="PRO_5042921604" description="WSC domain-containing protein" evidence="7">
    <location>
        <begin position="18"/>
        <end position="297"/>
    </location>
</feature>
<accession>A0AAN6PGY8</accession>
<comment type="caution">
    <text evidence="9">The sequence shown here is derived from an EMBL/GenBank/DDBJ whole genome shotgun (WGS) entry which is preliminary data.</text>
</comment>
<dbReference type="EMBL" id="MU854369">
    <property type="protein sequence ID" value="KAK4040788.1"/>
    <property type="molecule type" value="Genomic_DNA"/>
</dbReference>